<dbReference type="STRING" id="441119.SAMN04488047_13211"/>
<evidence type="ECO:0000313" key="3">
    <source>
        <dbReference type="Proteomes" id="UP000199356"/>
    </source>
</evidence>
<organism evidence="2 3">
    <name type="scientific">Tranquillimonas alkanivorans</name>
    <dbReference type="NCBI Taxonomy" id="441119"/>
    <lineage>
        <taxon>Bacteria</taxon>
        <taxon>Pseudomonadati</taxon>
        <taxon>Pseudomonadota</taxon>
        <taxon>Alphaproteobacteria</taxon>
        <taxon>Rhodobacterales</taxon>
        <taxon>Roseobacteraceae</taxon>
        <taxon>Tranquillimonas</taxon>
    </lineage>
</organism>
<dbReference type="InterPro" id="IPR023210">
    <property type="entry name" value="NADP_OxRdtase_dom"/>
</dbReference>
<dbReference type="Proteomes" id="UP000199356">
    <property type="component" value="Unassembled WGS sequence"/>
</dbReference>
<accession>A0A1I5VJW5</accession>
<dbReference type="Gene3D" id="3.20.20.100">
    <property type="entry name" value="NADP-dependent oxidoreductase domain"/>
    <property type="match status" value="1"/>
</dbReference>
<dbReference type="PANTHER" id="PTHR42686:SF1">
    <property type="entry name" value="GH17980P-RELATED"/>
    <property type="match status" value="1"/>
</dbReference>
<reference evidence="2 3" key="1">
    <citation type="submission" date="2016-10" db="EMBL/GenBank/DDBJ databases">
        <authorList>
            <person name="de Groot N.N."/>
        </authorList>
    </citation>
    <scope>NUCLEOTIDE SEQUENCE [LARGE SCALE GENOMIC DNA]</scope>
    <source>
        <strain evidence="2 3">DSM 19547</strain>
    </source>
</reference>
<protein>
    <submittedName>
        <fullName evidence="2">D-threo-aldose 1-dehydrogenase</fullName>
    </submittedName>
</protein>
<proteinExistence type="predicted"/>
<dbReference type="PROSITE" id="PS51257">
    <property type="entry name" value="PROKAR_LIPOPROTEIN"/>
    <property type="match status" value="1"/>
</dbReference>
<dbReference type="AlphaFoldDB" id="A0A1I5VJW5"/>
<keyword evidence="3" id="KW-1185">Reference proteome</keyword>
<evidence type="ECO:0000313" key="2">
    <source>
        <dbReference type="EMBL" id="SFQ07770.1"/>
    </source>
</evidence>
<dbReference type="InterPro" id="IPR036812">
    <property type="entry name" value="NAD(P)_OxRdtase_dom_sf"/>
</dbReference>
<dbReference type="Pfam" id="PF00248">
    <property type="entry name" value="Aldo_ket_red"/>
    <property type="match status" value="1"/>
</dbReference>
<name>A0A1I5VJW5_9RHOB</name>
<dbReference type="GO" id="GO:0005829">
    <property type="term" value="C:cytosol"/>
    <property type="evidence" value="ECO:0007669"/>
    <property type="project" value="TreeGrafter"/>
</dbReference>
<dbReference type="GO" id="GO:0016491">
    <property type="term" value="F:oxidoreductase activity"/>
    <property type="evidence" value="ECO:0007669"/>
    <property type="project" value="InterPro"/>
</dbReference>
<dbReference type="PANTHER" id="PTHR42686">
    <property type="entry name" value="GH17980P-RELATED"/>
    <property type="match status" value="1"/>
</dbReference>
<dbReference type="SUPFAM" id="SSF51430">
    <property type="entry name" value="NAD(P)-linked oxidoreductase"/>
    <property type="match status" value="1"/>
</dbReference>
<feature type="domain" description="NADP-dependent oxidoreductase" evidence="1">
    <location>
        <begin position="18"/>
        <end position="321"/>
    </location>
</feature>
<dbReference type="EMBL" id="FOXA01000032">
    <property type="protein sequence ID" value="SFQ07770.1"/>
    <property type="molecule type" value="Genomic_DNA"/>
</dbReference>
<gene>
    <name evidence="2" type="ORF">SAMN04488047_13211</name>
</gene>
<sequence>MTLSTRRLGATSVSVTTLGFGCAPIGGLLGAVDERPARHALDTAWEGGVRYFDTAPFYGFGASERRVGDALREHPRDDYVLSTKAGRLLRPHADPPGAENGWEQPLPFRPVYDYGYDAVRRSLEDSLQRLGLERIDVLLLHDIGRFTHAEAAHAHHFEAATTGGLKALMEMKREGLIGAYGIGVNETAVLMAALERGEWDCFLLAGRYTLLEQDALDDLLTLCVSRGTSIICGGPYNSGLLAGGATWNYAEAPADLIARRDRLAAICNDHGVSLRAAALQFPLAHPAVASVIPGARTPDEARDNLARLAEPLPADLWRELQHENLLRPDAPIPSA</sequence>
<dbReference type="InterPro" id="IPR020471">
    <property type="entry name" value="AKR"/>
</dbReference>
<dbReference type="OrthoDB" id="9768851at2"/>
<dbReference type="RefSeq" id="WP_093425270.1">
    <property type="nucleotide sequence ID" value="NZ_FOXA01000032.1"/>
</dbReference>
<evidence type="ECO:0000259" key="1">
    <source>
        <dbReference type="Pfam" id="PF00248"/>
    </source>
</evidence>